<dbReference type="Proteomes" id="UP001215598">
    <property type="component" value="Unassembled WGS sequence"/>
</dbReference>
<feature type="region of interest" description="Disordered" evidence="1">
    <location>
        <begin position="1"/>
        <end position="93"/>
    </location>
</feature>
<evidence type="ECO:0000256" key="1">
    <source>
        <dbReference type="SAM" id="MobiDB-lite"/>
    </source>
</evidence>
<name>A0AAD7NL46_9AGAR</name>
<dbReference type="EMBL" id="JARKIB010000026">
    <property type="protein sequence ID" value="KAJ7765355.1"/>
    <property type="molecule type" value="Genomic_DNA"/>
</dbReference>
<organism evidence="2 3">
    <name type="scientific">Mycena metata</name>
    <dbReference type="NCBI Taxonomy" id="1033252"/>
    <lineage>
        <taxon>Eukaryota</taxon>
        <taxon>Fungi</taxon>
        <taxon>Dikarya</taxon>
        <taxon>Basidiomycota</taxon>
        <taxon>Agaricomycotina</taxon>
        <taxon>Agaricomycetes</taxon>
        <taxon>Agaricomycetidae</taxon>
        <taxon>Agaricales</taxon>
        <taxon>Marasmiineae</taxon>
        <taxon>Mycenaceae</taxon>
        <taxon>Mycena</taxon>
    </lineage>
</organism>
<feature type="region of interest" description="Disordered" evidence="1">
    <location>
        <begin position="127"/>
        <end position="165"/>
    </location>
</feature>
<feature type="compositionally biased region" description="Acidic residues" evidence="1">
    <location>
        <begin position="28"/>
        <end position="40"/>
    </location>
</feature>
<accession>A0AAD7NL46</accession>
<sequence>MPKASRYVTRASKRRSSSPVKKATESQFVDDEAQESDDGVVIDKRDLEREGDSDAYEADFIDDREMREDGVFGTPDLTPPPAEQSSKVTPLPAAQVIDVESSDEDMEIMATDDSMFRRPTGLKATALPPALVTRSKRTGADITSSAGDSPSKKARKHGLDASNGRHSSVEIAITPAPFDPAVMFMAGWMEEFMAKQAAKKIQVTPPAKPQRIDFDQLELARGLAASSADKIARSTRSAKAKVIAARESPVWDIEESPNNPPPRDVKGKGKATSAVLRDAAKSAEDVFHAALPDEGLKDVVDKARDASRSQLSSFVIKTRKGNSTEKALRSALADESITMSKFFRDHTSVLVESDSDSRSSSISNDRDPPSTAFLEDLETYKSFFDPDAPCGVFDADLQDPALAATYRKLPPLPAGRQILPAYDPSRLSGGSSEPDTKGGRAKFSSWKGHIKNMLARLVNCIGAVLFVDCGPNFINPSRVSPVRLSGQLASGSSGTQRLMFDNKIAVCVSAVFCTDSVVVTAGKIGGKSERLRKWVSGIFHNQDWERFESLMCLVFGRDLLYAQINSKKAISFQSMISPESVSGSKGAFHVDTRFDKNAPSDMFSPIVPKKATPARPKPRPIGTPSKTLLAYDEHLPVYDARKTAFNFEFDLPRISTLLPPYTGEIPFSSFIVVGYTASSYTGSLGGSTERVAHLGCNVIWVMVCGTPTLRR</sequence>
<protein>
    <submittedName>
        <fullName evidence="2">Uncharacterized protein</fullName>
    </submittedName>
</protein>
<dbReference type="AlphaFoldDB" id="A0AAD7NL46"/>
<evidence type="ECO:0000313" key="3">
    <source>
        <dbReference type="Proteomes" id="UP001215598"/>
    </source>
</evidence>
<comment type="caution">
    <text evidence="2">The sequence shown here is derived from an EMBL/GenBank/DDBJ whole genome shotgun (WGS) entry which is preliminary data.</text>
</comment>
<feature type="compositionally biased region" description="Basic and acidic residues" evidence="1">
    <location>
        <begin position="61"/>
        <end position="70"/>
    </location>
</feature>
<keyword evidence="3" id="KW-1185">Reference proteome</keyword>
<evidence type="ECO:0000313" key="2">
    <source>
        <dbReference type="EMBL" id="KAJ7765355.1"/>
    </source>
</evidence>
<gene>
    <name evidence="2" type="ORF">B0H16DRAFT_1717900</name>
</gene>
<feature type="compositionally biased region" description="Basic and acidic residues" evidence="1">
    <location>
        <begin position="41"/>
        <end position="52"/>
    </location>
</feature>
<reference evidence="2" key="1">
    <citation type="submission" date="2023-03" db="EMBL/GenBank/DDBJ databases">
        <title>Massive genome expansion in bonnet fungi (Mycena s.s.) driven by repeated elements and novel gene families across ecological guilds.</title>
        <authorList>
            <consortium name="Lawrence Berkeley National Laboratory"/>
            <person name="Harder C.B."/>
            <person name="Miyauchi S."/>
            <person name="Viragh M."/>
            <person name="Kuo A."/>
            <person name="Thoen E."/>
            <person name="Andreopoulos B."/>
            <person name="Lu D."/>
            <person name="Skrede I."/>
            <person name="Drula E."/>
            <person name="Henrissat B."/>
            <person name="Morin E."/>
            <person name="Kohler A."/>
            <person name="Barry K."/>
            <person name="LaButti K."/>
            <person name="Morin E."/>
            <person name="Salamov A."/>
            <person name="Lipzen A."/>
            <person name="Mereny Z."/>
            <person name="Hegedus B."/>
            <person name="Baldrian P."/>
            <person name="Stursova M."/>
            <person name="Weitz H."/>
            <person name="Taylor A."/>
            <person name="Grigoriev I.V."/>
            <person name="Nagy L.G."/>
            <person name="Martin F."/>
            <person name="Kauserud H."/>
        </authorList>
    </citation>
    <scope>NUCLEOTIDE SEQUENCE</scope>
    <source>
        <strain evidence="2">CBHHK182m</strain>
    </source>
</reference>
<proteinExistence type="predicted"/>